<proteinExistence type="predicted"/>
<evidence type="ECO:0000313" key="1">
    <source>
        <dbReference type="EMBL" id="KAB8542134.1"/>
    </source>
</evidence>
<gene>
    <name evidence="1" type="ORF">FH972_025597</name>
</gene>
<dbReference type="EMBL" id="VIBQ01000059">
    <property type="protein sequence ID" value="KAB8542134.1"/>
    <property type="molecule type" value="Genomic_DNA"/>
</dbReference>
<dbReference type="Proteomes" id="UP000327013">
    <property type="component" value="Unassembled WGS sequence"/>
</dbReference>
<keyword evidence="2" id="KW-1185">Reference proteome</keyword>
<reference evidence="1 2" key="1">
    <citation type="submission" date="2019-06" db="EMBL/GenBank/DDBJ databases">
        <title>A chromosomal-level reference genome of Carpinus fangiana (Coryloideae, Betulaceae).</title>
        <authorList>
            <person name="Yang X."/>
            <person name="Wang Z."/>
            <person name="Zhang L."/>
            <person name="Hao G."/>
            <person name="Liu J."/>
            <person name="Yang Y."/>
        </authorList>
    </citation>
    <scope>NUCLEOTIDE SEQUENCE [LARGE SCALE GENOMIC DNA]</scope>
    <source>
        <strain evidence="1">Cfa_2016G</strain>
        <tissue evidence="1">Leaf</tissue>
    </source>
</reference>
<dbReference type="AlphaFoldDB" id="A0A5N6L1G8"/>
<evidence type="ECO:0000313" key="2">
    <source>
        <dbReference type="Proteomes" id="UP000327013"/>
    </source>
</evidence>
<sequence>MAREKEHNLYVREKNAPYDKSATGNTVKTEDFSAYTPETSVKYFKGLMHESMKSGDTRAGIIYLHEPHAVFSYTLTPAPEGPPDAQDFDGYMTALTKKLKVFFDGSKDGAATYDDSECVQTIFPELITAERWAGIT</sequence>
<accession>A0A5N6L1G8</accession>
<organism evidence="1 2">
    <name type="scientific">Carpinus fangiana</name>
    <dbReference type="NCBI Taxonomy" id="176857"/>
    <lineage>
        <taxon>Eukaryota</taxon>
        <taxon>Viridiplantae</taxon>
        <taxon>Streptophyta</taxon>
        <taxon>Embryophyta</taxon>
        <taxon>Tracheophyta</taxon>
        <taxon>Spermatophyta</taxon>
        <taxon>Magnoliopsida</taxon>
        <taxon>eudicotyledons</taxon>
        <taxon>Gunneridae</taxon>
        <taxon>Pentapetalae</taxon>
        <taxon>rosids</taxon>
        <taxon>fabids</taxon>
        <taxon>Fagales</taxon>
        <taxon>Betulaceae</taxon>
        <taxon>Carpinus</taxon>
    </lineage>
</organism>
<protein>
    <submittedName>
        <fullName evidence="1">Uncharacterized protein</fullName>
    </submittedName>
</protein>
<name>A0A5N6L1G8_9ROSI</name>
<comment type="caution">
    <text evidence="1">The sequence shown here is derived from an EMBL/GenBank/DDBJ whole genome shotgun (WGS) entry which is preliminary data.</text>
</comment>